<dbReference type="RefSeq" id="WP_147741547.1">
    <property type="nucleotide sequence ID" value="NZ_VRUR01000001.1"/>
</dbReference>
<feature type="transmembrane region" description="Helical" evidence="1">
    <location>
        <begin position="6"/>
        <end position="25"/>
    </location>
</feature>
<evidence type="ECO:0000256" key="1">
    <source>
        <dbReference type="SAM" id="Phobius"/>
    </source>
</evidence>
<name>A0A5C8V640_9FLAO</name>
<keyword evidence="1" id="KW-0472">Membrane</keyword>
<dbReference type="Proteomes" id="UP000321456">
    <property type="component" value="Unassembled WGS sequence"/>
</dbReference>
<dbReference type="InterPro" id="IPR017259">
    <property type="entry name" value="UCP037672"/>
</dbReference>
<keyword evidence="1" id="KW-1133">Transmembrane helix</keyword>
<feature type="transmembrane region" description="Helical" evidence="1">
    <location>
        <begin position="55"/>
        <end position="74"/>
    </location>
</feature>
<sequence length="116" mass="13532">MIYELIIGMSLFFVVIGYVITWDNAEHLLSGYNTLSEIDKHKVDIKKYISFFRKFHIFFGVLFLICGIILTYWINEDAGAFFLMFCPGCCYVYFIGMGSKYSKDQNINIFPFGKIN</sequence>
<gene>
    <name evidence="2" type="ORF">FVB32_04395</name>
</gene>
<keyword evidence="3" id="KW-1185">Reference proteome</keyword>
<dbReference type="Pfam" id="PF12650">
    <property type="entry name" value="DUF3784"/>
    <property type="match status" value="1"/>
</dbReference>
<protein>
    <submittedName>
        <fullName evidence="2">DUF3784 domain-containing protein</fullName>
    </submittedName>
</protein>
<accession>A0A5C8V640</accession>
<reference evidence="2 3" key="1">
    <citation type="submission" date="2019-08" db="EMBL/GenBank/DDBJ databases">
        <title>Professor.</title>
        <authorList>
            <person name="Park J.S."/>
        </authorList>
    </citation>
    <scope>NUCLEOTIDE SEQUENCE [LARGE SCALE GENOMIC DNA]</scope>
    <source>
        <strain evidence="2 3">176CP5-101</strain>
    </source>
</reference>
<proteinExistence type="predicted"/>
<keyword evidence="1" id="KW-0812">Transmembrane</keyword>
<dbReference type="EMBL" id="VRUR01000001">
    <property type="protein sequence ID" value="TXN37534.1"/>
    <property type="molecule type" value="Genomic_DNA"/>
</dbReference>
<organism evidence="2 3">
    <name type="scientific">Flagellimonas hymeniacidonis</name>
    <dbReference type="NCBI Taxonomy" id="2603628"/>
    <lineage>
        <taxon>Bacteria</taxon>
        <taxon>Pseudomonadati</taxon>
        <taxon>Bacteroidota</taxon>
        <taxon>Flavobacteriia</taxon>
        <taxon>Flavobacteriales</taxon>
        <taxon>Flavobacteriaceae</taxon>
        <taxon>Flagellimonas</taxon>
    </lineage>
</organism>
<evidence type="ECO:0000313" key="3">
    <source>
        <dbReference type="Proteomes" id="UP000321456"/>
    </source>
</evidence>
<dbReference type="AlphaFoldDB" id="A0A5C8V640"/>
<feature type="transmembrane region" description="Helical" evidence="1">
    <location>
        <begin position="80"/>
        <end position="96"/>
    </location>
</feature>
<comment type="caution">
    <text evidence="2">The sequence shown here is derived from an EMBL/GenBank/DDBJ whole genome shotgun (WGS) entry which is preliminary data.</text>
</comment>
<evidence type="ECO:0000313" key="2">
    <source>
        <dbReference type="EMBL" id="TXN37534.1"/>
    </source>
</evidence>